<organism evidence="2 3">
    <name type="scientific">Goodea atripinnis</name>
    <dbReference type="NCBI Taxonomy" id="208336"/>
    <lineage>
        <taxon>Eukaryota</taxon>
        <taxon>Metazoa</taxon>
        <taxon>Chordata</taxon>
        <taxon>Craniata</taxon>
        <taxon>Vertebrata</taxon>
        <taxon>Euteleostomi</taxon>
        <taxon>Actinopterygii</taxon>
        <taxon>Neopterygii</taxon>
        <taxon>Teleostei</taxon>
        <taxon>Neoteleostei</taxon>
        <taxon>Acanthomorphata</taxon>
        <taxon>Ovalentaria</taxon>
        <taxon>Atherinomorphae</taxon>
        <taxon>Cyprinodontiformes</taxon>
        <taxon>Goodeidae</taxon>
        <taxon>Goodea</taxon>
    </lineage>
</organism>
<feature type="non-terminal residue" evidence="2">
    <location>
        <position position="1"/>
    </location>
</feature>
<name>A0ABV0PMK8_9TELE</name>
<comment type="caution">
    <text evidence="2">The sequence shown here is derived from an EMBL/GenBank/DDBJ whole genome shotgun (WGS) entry which is preliminary data.</text>
</comment>
<keyword evidence="3" id="KW-1185">Reference proteome</keyword>
<reference evidence="2 3" key="1">
    <citation type="submission" date="2021-06" db="EMBL/GenBank/DDBJ databases">
        <authorList>
            <person name="Palmer J.M."/>
        </authorList>
    </citation>
    <scope>NUCLEOTIDE SEQUENCE [LARGE SCALE GENOMIC DNA]</scope>
    <source>
        <strain evidence="2 3">GA_2019</strain>
        <tissue evidence="2">Muscle</tissue>
    </source>
</reference>
<sequence length="56" mass="6292">PVQEHQCGRGAQQTEAKTRPGPRRCPEEEGNGQNAAREGQINQAGQKREREETYTK</sequence>
<dbReference type="Proteomes" id="UP001476798">
    <property type="component" value="Unassembled WGS sequence"/>
</dbReference>
<feature type="compositionally biased region" description="Basic and acidic residues" evidence="1">
    <location>
        <begin position="46"/>
        <end position="56"/>
    </location>
</feature>
<dbReference type="EMBL" id="JAHRIO010080646">
    <property type="protein sequence ID" value="MEQ2184740.1"/>
    <property type="molecule type" value="Genomic_DNA"/>
</dbReference>
<protein>
    <submittedName>
        <fullName evidence="2">Uncharacterized protein</fullName>
    </submittedName>
</protein>
<accession>A0ABV0PMK8</accession>
<gene>
    <name evidence="2" type="ORF">GOODEAATRI_011224</name>
</gene>
<proteinExistence type="predicted"/>
<feature type="region of interest" description="Disordered" evidence="1">
    <location>
        <begin position="1"/>
        <end position="56"/>
    </location>
</feature>
<evidence type="ECO:0000313" key="3">
    <source>
        <dbReference type="Proteomes" id="UP001476798"/>
    </source>
</evidence>
<evidence type="ECO:0000256" key="1">
    <source>
        <dbReference type="SAM" id="MobiDB-lite"/>
    </source>
</evidence>
<feature type="non-terminal residue" evidence="2">
    <location>
        <position position="56"/>
    </location>
</feature>
<evidence type="ECO:0000313" key="2">
    <source>
        <dbReference type="EMBL" id="MEQ2184740.1"/>
    </source>
</evidence>